<organism evidence="2 3">
    <name type="scientific">Actinomadura vinacea</name>
    <dbReference type="NCBI Taxonomy" id="115336"/>
    <lineage>
        <taxon>Bacteria</taxon>
        <taxon>Bacillati</taxon>
        <taxon>Actinomycetota</taxon>
        <taxon>Actinomycetes</taxon>
        <taxon>Streptosporangiales</taxon>
        <taxon>Thermomonosporaceae</taxon>
        <taxon>Actinomadura</taxon>
    </lineage>
</organism>
<feature type="region of interest" description="Disordered" evidence="1">
    <location>
        <begin position="1"/>
        <end position="44"/>
    </location>
</feature>
<dbReference type="Proteomes" id="UP001501231">
    <property type="component" value="Unassembled WGS sequence"/>
</dbReference>
<evidence type="ECO:0000313" key="2">
    <source>
        <dbReference type="EMBL" id="GAA2406236.1"/>
    </source>
</evidence>
<evidence type="ECO:0000256" key="1">
    <source>
        <dbReference type="SAM" id="MobiDB-lite"/>
    </source>
</evidence>
<reference evidence="2 3" key="1">
    <citation type="journal article" date="2019" name="Int. J. Syst. Evol. Microbiol.">
        <title>The Global Catalogue of Microorganisms (GCM) 10K type strain sequencing project: providing services to taxonomists for standard genome sequencing and annotation.</title>
        <authorList>
            <consortium name="The Broad Institute Genomics Platform"/>
            <consortium name="The Broad Institute Genome Sequencing Center for Infectious Disease"/>
            <person name="Wu L."/>
            <person name="Ma J."/>
        </authorList>
    </citation>
    <scope>NUCLEOTIDE SEQUENCE [LARGE SCALE GENOMIC DNA]</scope>
    <source>
        <strain evidence="2 3">JCM 3325</strain>
    </source>
</reference>
<comment type="caution">
    <text evidence="2">The sequence shown here is derived from an EMBL/GenBank/DDBJ whole genome shotgun (WGS) entry which is preliminary data.</text>
</comment>
<gene>
    <name evidence="2" type="ORF">GCM10010191_12800</name>
</gene>
<name>A0ABN3IJA5_9ACTN</name>
<feature type="region of interest" description="Disordered" evidence="1">
    <location>
        <begin position="105"/>
        <end position="125"/>
    </location>
</feature>
<feature type="compositionally biased region" description="Basic and acidic residues" evidence="1">
    <location>
        <begin position="112"/>
        <end position="125"/>
    </location>
</feature>
<protein>
    <submittedName>
        <fullName evidence="2">Uncharacterized protein</fullName>
    </submittedName>
</protein>
<evidence type="ECO:0000313" key="3">
    <source>
        <dbReference type="Proteomes" id="UP001501231"/>
    </source>
</evidence>
<sequence length="125" mass="13615">MSLADQGVAGRPGVTREEVGDDASDGWQEHRYRYSGQERECTDQGEGRLLGDEANAQAEPGGTCEELCCYEYVVTSESISDDSGEDEQECRYRVARQNDRESLCSVAQTHHAPGEGKLAESHSGA</sequence>
<proteinExistence type="predicted"/>
<feature type="compositionally biased region" description="Basic and acidic residues" evidence="1">
    <location>
        <begin position="27"/>
        <end position="44"/>
    </location>
</feature>
<accession>A0ABN3IJA5</accession>
<keyword evidence="3" id="KW-1185">Reference proteome</keyword>
<dbReference type="EMBL" id="BAAARW010000004">
    <property type="protein sequence ID" value="GAA2406236.1"/>
    <property type="molecule type" value="Genomic_DNA"/>
</dbReference>